<reference evidence="4 5" key="1">
    <citation type="journal article" date="2018" name="BMC Genomics">
        <title>Genomic evidence for intraspecific hybridization in a clonal and extremely halotolerant yeast.</title>
        <authorList>
            <person name="Gostincar C."/>
            <person name="Stajich J.E."/>
            <person name="Zupancic J."/>
            <person name="Zalar P."/>
            <person name="Gunde-Cimerman N."/>
        </authorList>
    </citation>
    <scope>NUCLEOTIDE SEQUENCE [LARGE SCALE GENOMIC DNA]</scope>
    <source>
        <strain evidence="3 5">EXF-171</strain>
        <strain evidence="2 4">EXF-2682</strain>
    </source>
</reference>
<dbReference type="PANTHER" id="PTHR47657:SF12">
    <property type="entry name" value="ZN(II)2CYS6 TRANSCRIPTION FACTOR (EUROFUNG)"/>
    <property type="match status" value="1"/>
</dbReference>
<dbReference type="PANTHER" id="PTHR47657">
    <property type="entry name" value="STEROL REGULATORY ELEMENT-BINDING PROTEIN ECM22"/>
    <property type="match status" value="1"/>
</dbReference>
<sequence length="557" mass="61901">REPDRLGGVIPKAAKAVKHANADTFDATRLFLSGMPSLRYATFSSRNCTKHQVRCDYMETLGSELESQSSPEQAPLALTPGSERSVDAWQQTGSFPYPNLQVYPSPQAHEYSSAELRLIHHLSSISNDLLTKGATGLTIWTQKLPNALREASRPTDHTSTDFLVLHRPTDIACRPCYHFQRTIWHGSDHPMRLVICTSITGALLCVAYMKLSAISHAPMLMQYWQRHFFCFGKQRTGKLTYHCVLSAMQSWKHESLFAEYVAEEDLLATSFRAPRRRSSVSAHERASILQNVLYSLQRLQSALVGHEQELSWAYQLHAYVQQLQGIDPAQTPEDQFNCLYQLRKWLFWVPVLLLQSQSSQGPALLTVAHLYSTALALEPLFPELGSSFCSAMALQPLEAIISVTDAMQSQHGINTSTTEIGMLMQYPQQIAMNYRNRAIHLQQPLYQQQPNMSALGPEALSYTTIGNISPAFAPATPSYPMTQSSSSSSTPYLEVPGSQSTFSLGTQSWGAMPSPAFPPTMYTTQEEQLYGGYGSIGGFRGGTPSTEAASDTSYYQI</sequence>
<proteinExistence type="predicted"/>
<gene>
    <name evidence="3" type="ORF">D0862_09098</name>
    <name evidence="2" type="ORF">D0863_09468</name>
</gene>
<dbReference type="EMBL" id="QWIQ01000324">
    <property type="protein sequence ID" value="RMY93873.1"/>
    <property type="molecule type" value="Genomic_DNA"/>
</dbReference>
<evidence type="ECO:0000313" key="5">
    <source>
        <dbReference type="Proteomes" id="UP000281468"/>
    </source>
</evidence>
<evidence type="ECO:0000313" key="3">
    <source>
        <dbReference type="EMBL" id="RMY93873.1"/>
    </source>
</evidence>
<feature type="non-terminal residue" evidence="3">
    <location>
        <position position="1"/>
    </location>
</feature>
<dbReference type="Proteomes" id="UP000269276">
    <property type="component" value="Unassembled WGS sequence"/>
</dbReference>
<dbReference type="AlphaFoldDB" id="A0A3M7FYV1"/>
<organism evidence="3 5">
    <name type="scientific">Hortaea werneckii</name>
    <name type="common">Black yeast</name>
    <name type="synonym">Cladosporium werneckii</name>
    <dbReference type="NCBI Taxonomy" id="91943"/>
    <lineage>
        <taxon>Eukaryota</taxon>
        <taxon>Fungi</taxon>
        <taxon>Dikarya</taxon>
        <taxon>Ascomycota</taxon>
        <taxon>Pezizomycotina</taxon>
        <taxon>Dothideomycetes</taxon>
        <taxon>Dothideomycetidae</taxon>
        <taxon>Mycosphaerellales</taxon>
        <taxon>Teratosphaeriaceae</taxon>
        <taxon>Hortaea</taxon>
    </lineage>
</organism>
<feature type="region of interest" description="Disordered" evidence="1">
    <location>
        <begin position="477"/>
        <end position="496"/>
    </location>
</feature>
<dbReference type="EMBL" id="QWIP01000377">
    <property type="protein sequence ID" value="RMY64928.1"/>
    <property type="molecule type" value="Genomic_DNA"/>
</dbReference>
<name>A0A3M7FYV1_HORWE</name>
<comment type="caution">
    <text evidence="3">The sequence shown here is derived from an EMBL/GenBank/DDBJ whole genome shotgun (WGS) entry which is preliminary data.</text>
</comment>
<accession>A0A3M7FYV1</accession>
<dbReference type="GO" id="GO:0000981">
    <property type="term" value="F:DNA-binding transcription factor activity, RNA polymerase II-specific"/>
    <property type="evidence" value="ECO:0007669"/>
    <property type="project" value="TreeGrafter"/>
</dbReference>
<evidence type="ECO:0000313" key="2">
    <source>
        <dbReference type="EMBL" id="RMY64928.1"/>
    </source>
</evidence>
<dbReference type="InterPro" id="IPR052400">
    <property type="entry name" value="Zn2-C6_fungal_TF"/>
</dbReference>
<protein>
    <recommendedName>
        <fullName evidence="6">Transcription factor domain-containing protein</fullName>
    </recommendedName>
</protein>
<dbReference type="Proteomes" id="UP000281468">
    <property type="component" value="Unassembled WGS sequence"/>
</dbReference>
<dbReference type="OrthoDB" id="1924260at2759"/>
<evidence type="ECO:0000313" key="4">
    <source>
        <dbReference type="Proteomes" id="UP000269276"/>
    </source>
</evidence>
<dbReference type="VEuPathDB" id="FungiDB:BTJ68_06929"/>
<evidence type="ECO:0008006" key="6">
    <source>
        <dbReference type="Google" id="ProtNLM"/>
    </source>
</evidence>
<evidence type="ECO:0000256" key="1">
    <source>
        <dbReference type="SAM" id="MobiDB-lite"/>
    </source>
</evidence>